<evidence type="ECO:0000256" key="5">
    <source>
        <dbReference type="ARBA" id="ARBA00022552"/>
    </source>
</evidence>
<dbReference type="PANTHER" id="PTHR33911:SF1">
    <property type="entry name" value="RRNA-PROCESSING PROTEIN EFG1"/>
    <property type="match status" value="1"/>
</dbReference>
<sequence>MKPAAAAQGGRGDKRQRGHNGASKARADALAKTNKKSVSLRDRLRFLTHLLKKVRFFERIKIERQIGQLHRKLQEAVEQGAAPEEVSEQQAVLEEWQRKLLYVRHFPAGEKYVSLLRQADSPEAQEAADIPP</sequence>
<comment type="caution">
    <text evidence="9">The sequence shown here is derived from an EMBL/GenBank/DDBJ whole genome shotgun (WGS) entry which is preliminary data.</text>
</comment>
<keyword evidence="7" id="KW-0539">Nucleus</keyword>
<evidence type="ECO:0000256" key="8">
    <source>
        <dbReference type="SAM" id="MobiDB-lite"/>
    </source>
</evidence>
<keyword evidence="10" id="KW-1185">Reference proteome</keyword>
<dbReference type="Pfam" id="PF10153">
    <property type="entry name" value="Efg1"/>
    <property type="match status" value="1"/>
</dbReference>
<gene>
    <name evidence="9" type="ORF">HaLaN_26183</name>
</gene>
<dbReference type="GO" id="GO:0000462">
    <property type="term" value="P:maturation of SSU-rRNA from tricistronic rRNA transcript (SSU-rRNA, 5.8S rRNA, LSU-rRNA)"/>
    <property type="evidence" value="ECO:0007669"/>
    <property type="project" value="TreeGrafter"/>
</dbReference>
<dbReference type="PANTHER" id="PTHR33911">
    <property type="entry name" value="RRNA-PROCESSING PROTEIN EFG1"/>
    <property type="match status" value="1"/>
</dbReference>
<evidence type="ECO:0000313" key="10">
    <source>
        <dbReference type="Proteomes" id="UP000485058"/>
    </source>
</evidence>
<evidence type="ECO:0000256" key="3">
    <source>
        <dbReference type="ARBA" id="ARBA00018689"/>
    </source>
</evidence>
<evidence type="ECO:0000256" key="2">
    <source>
        <dbReference type="ARBA" id="ARBA00006916"/>
    </source>
</evidence>
<evidence type="ECO:0000256" key="6">
    <source>
        <dbReference type="ARBA" id="ARBA00023054"/>
    </source>
</evidence>
<accession>A0A6A0A5M0</accession>
<evidence type="ECO:0000256" key="1">
    <source>
        <dbReference type="ARBA" id="ARBA00004604"/>
    </source>
</evidence>
<proteinExistence type="inferred from homology"/>
<dbReference type="InterPro" id="IPR019310">
    <property type="entry name" value="Efg1"/>
</dbReference>
<name>A0A6A0A5M0_HAELA</name>
<reference evidence="9 10" key="1">
    <citation type="submission" date="2020-02" db="EMBL/GenBank/DDBJ databases">
        <title>Draft genome sequence of Haematococcus lacustris strain NIES-144.</title>
        <authorList>
            <person name="Morimoto D."/>
            <person name="Nakagawa S."/>
            <person name="Yoshida T."/>
            <person name="Sawayama S."/>
        </authorList>
    </citation>
    <scope>NUCLEOTIDE SEQUENCE [LARGE SCALE GENOMIC DNA]</scope>
    <source>
        <strain evidence="9 10">NIES-144</strain>
    </source>
</reference>
<dbReference type="InterPro" id="IPR050786">
    <property type="entry name" value="EFG1_rRNA-proc"/>
</dbReference>
<comment type="subcellular location">
    <subcellularLocation>
        <location evidence="1">Nucleus</location>
        <location evidence="1">Nucleolus</location>
    </subcellularLocation>
</comment>
<evidence type="ECO:0000256" key="7">
    <source>
        <dbReference type="ARBA" id="ARBA00023242"/>
    </source>
</evidence>
<organism evidence="9 10">
    <name type="scientific">Haematococcus lacustris</name>
    <name type="common">Green alga</name>
    <name type="synonym">Haematococcus pluvialis</name>
    <dbReference type="NCBI Taxonomy" id="44745"/>
    <lineage>
        <taxon>Eukaryota</taxon>
        <taxon>Viridiplantae</taxon>
        <taxon>Chlorophyta</taxon>
        <taxon>core chlorophytes</taxon>
        <taxon>Chlorophyceae</taxon>
        <taxon>CS clade</taxon>
        <taxon>Chlamydomonadales</taxon>
        <taxon>Haematococcaceae</taxon>
        <taxon>Haematococcus</taxon>
    </lineage>
</organism>
<keyword evidence="6" id="KW-0175">Coiled coil</keyword>
<dbReference type="EMBL" id="BLLF01003624">
    <property type="protein sequence ID" value="GFH27803.1"/>
    <property type="molecule type" value="Genomic_DNA"/>
</dbReference>
<keyword evidence="5" id="KW-0698">rRNA processing</keyword>
<dbReference type="AlphaFoldDB" id="A0A6A0A5M0"/>
<comment type="similarity">
    <text evidence="2">Belongs to the EFG1 family.</text>
</comment>
<evidence type="ECO:0000313" key="9">
    <source>
        <dbReference type="EMBL" id="GFH27803.1"/>
    </source>
</evidence>
<feature type="region of interest" description="Disordered" evidence="8">
    <location>
        <begin position="1"/>
        <end position="34"/>
    </location>
</feature>
<feature type="non-terminal residue" evidence="9">
    <location>
        <position position="1"/>
    </location>
</feature>
<dbReference type="GO" id="GO:0005730">
    <property type="term" value="C:nucleolus"/>
    <property type="evidence" value="ECO:0007669"/>
    <property type="project" value="UniProtKB-SubCell"/>
</dbReference>
<dbReference type="GO" id="GO:0030688">
    <property type="term" value="C:preribosome, small subunit precursor"/>
    <property type="evidence" value="ECO:0007669"/>
    <property type="project" value="TreeGrafter"/>
</dbReference>
<dbReference type="Proteomes" id="UP000485058">
    <property type="component" value="Unassembled WGS sequence"/>
</dbReference>
<protein>
    <recommendedName>
        <fullName evidence="3">rRNA-processing protein EFG1</fullName>
    </recommendedName>
    <alternativeName>
        <fullName evidence="4">rRNA-processing protein efg1</fullName>
    </alternativeName>
</protein>
<evidence type="ECO:0000256" key="4">
    <source>
        <dbReference type="ARBA" id="ARBA00019827"/>
    </source>
</evidence>